<feature type="transmembrane region" description="Helical" evidence="2">
    <location>
        <begin position="261"/>
        <end position="284"/>
    </location>
</feature>
<evidence type="ECO:0000256" key="1">
    <source>
        <dbReference type="SAM" id="MobiDB-lite"/>
    </source>
</evidence>
<gene>
    <name evidence="3" type="ORF">V5O48_007060</name>
</gene>
<keyword evidence="4" id="KW-1185">Reference proteome</keyword>
<feature type="non-terminal residue" evidence="3">
    <location>
        <position position="1"/>
    </location>
</feature>
<evidence type="ECO:0000313" key="4">
    <source>
        <dbReference type="Proteomes" id="UP001465976"/>
    </source>
</evidence>
<comment type="caution">
    <text evidence="3">The sequence shown here is derived from an EMBL/GenBank/DDBJ whole genome shotgun (WGS) entry which is preliminary data.</text>
</comment>
<evidence type="ECO:0000256" key="2">
    <source>
        <dbReference type="SAM" id="Phobius"/>
    </source>
</evidence>
<feature type="transmembrane region" description="Helical" evidence="2">
    <location>
        <begin position="296"/>
        <end position="323"/>
    </location>
</feature>
<dbReference type="EMBL" id="JBAHYK010000353">
    <property type="protein sequence ID" value="KAL0574900.1"/>
    <property type="molecule type" value="Genomic_DNA"/>
</dbReference>
<reference evidence="3 4" key="1">
    <citation type="submission" date="2024-02" db="EMBL/GenBank/DDBJ databases">
        <title>A draft genome for the cacao thread blight pathogen Marasmius crinis-equi.</title>
        <authorList>
            <person name="Cohen S.P."/>
            <person name="Baruah I.K."/>
            <person name="Amoako-Attah I."/>
            <person name="Bukari Y."/>
            <person name="Meinhardt L.W."/>
            <person name="Bailey B.A."/>
        </authorList>
    </citation>
    <scope>NUCLEOTIDE SEQUENCE [LARGE SCALE GENOMIC DNA]</scope>
    <source>
        <strain evidence="3 4">GH-76</strain>
    </source>
</reference>
<dbReference type="PANTHER" id="PTHR35043">
    <property type="entry name" value="TRANSCRIPTION FACTOR DOMAIN-CONTAINING PROTEIN"/>
    <property type="match status" value="1"/>
</dbReference>
<dbReference type="Proteomes" id="UP001465976">
    <property type="component" value="Unassembled WGS sequence"/>
</dbReference>
<sequence length="347" mass="38833">DSKDSQDTSISPDEGPKEELDVRPKPAFLESYCCLLDYVLAQGLVNLTESEIQGNLSHGDAFAKLSALLSTGWFMVQIIARGIQGLAISELETVTLSFTVLNIAAYLLWWDKPQRIRYPVRITWEPMVPTEVKPTSTGRYLAELVPRLCRELRDRVRADYDDIFVTNDDTSTRSRRRFVLFAPWYAFTFYTYQVGHLVRGMDHYTNPYGAKPVNMFRTGIAQKSFKDAAGSFLSVIIVGVVVGVLHFVAWNSQFPTIFLRIAWHTSAIVVLAVPVSSILTPLLIMLTSKGGRAREVLGNILTYAGAVGYAVARTVLIVLAIVIPLKYGFSESGYRDVDWLKFIPHIG</sequence>
<feature type="region of interest" description="Disordered" evidence="1">
    <location>
        <begin position="1"/>
        <end position="20"/>
    </location>
</feature>
<feature type="transmembrane region" description="Helical" evidence="2">
    <location>
        <begin position="228"/>
        <end position="249"/>
    </location>
</feature>
<feature type="transmembrane region" description="Helical" evidence="2">
    <location>
        <begin position="86"/>
        <end position="109"/>
    </location>
</feature>
<name>A0ABR3FHQ0_9AGAR</name>
<organism evidence="3 4">
    <name type="scientific">Marasmius crinis-equi</name>
    <dbReference type="NCBI Taxonomy" id="585013"/>
    <lineage>
        <taxon>Eukaryota</taxon>
        <taxon>Fungi</taxon>
        <taxon>Dikarya</taxon>
        <taxon>Basidiomycota</taxon>
        <taxon>Agaricomycotina</taxon>
        <taxon>Agaricomycetes</taxon>
        <taxon>Agaricomycetidae</taxon>
        <taxon>Agaricales</taxon>
        <taxon>Marasmiineae</taxon>
        <taxon>Marasmiaceae</taxon>
        <taxon>Marasmius</taxon>
    </lineage>
</organism>
<dbReference type="PANTHER" id="PTHR35043:SF7">
    <property type="entry name" value="TRANSCRIPTION FACTOR DOMAIN-CONTAINING PROTEIN"/>
    <property type="match status" value="1"/>
</dbReference>
<keyword evidence="2" id="KW-0812">Transmembrane</keyword>
<proteinExistence type="predicted"/>
<feature type="transmembrane region" description="Helical" evidence="2">
    <location>
        <begin position="61"/>
        <end position="80"/>
    </location>
</feature>
<protein>
    <submittedName>
        <fullName evidence="3">Uncharacterized protein</fullName>
    </submittedName>
</protein>
<keyword evidence="2" id="KW-1133">Transmembrane helix</keyword>
<evidence type="ECO:0000313" key="3">
    <source>
        <dbReference type="EMBL" id="KAL0574900.1"/>
    </source>
</evidence>
<keyword evidence="2" id="KW-0472">Membrane</keyword>
<accession>A0ABR3FHQ0</accession>